<dbReference type="AlphaFoldDB" id="A0A1H5TCS1"/>
<dbReference type="GO" id="GO:0043565">
    <property type="term" value="F:sequence-specific DNA binding"/>
    <property type="evidence" value="ECO:0007669"/>
    <property type="project" value="InterPro"/>
</dbReference>
<feature type="domain" description="HTH araC/xylS-type" evidence="4">
    <location>
        <begin position="141"/>
        <end position="238"/>
    </location>
</feature>
<dbReference type="InterPro" id="IPR011051">
    <property type="entry name" value="RmlC_Cupin_sf"/>
</dbReference>
<dbReference type="CDD" id="cd06124">
    <property type="entry name" value="cupin_NimR-like_N"/>
    <property type="match status" value="1"/>
</dbReference>
<protein>
    <submittedName>
        <fullName evidence="5">AraC-type DNA-binding protein</fullName>
    </submittedName>
</protein>
<organism evidence="5 6">
    <name type="scientific">Thalassococcus halodurans</name>
    <dbReference type="NCBI Taxonomy" id="373675"/>
    <lineage>
        <taxon>Bacteria</taxon>
        <taxon>Pseudomonadati</taxon>
        <taxon>Pseudomonadota</taxon>
        <taxon>Alphaproteobacteria</taxon>
        <taxon>Rhodobacterales</taxon>
        <taxon>Roseobacteraceae</taxon>
        <taxon>Thalassococcus</taxon>
    </lineage>
</organism>
<sequence>MQIFVLKERYLHIRVPFHRHRRAQLIHVSQGTLTVATQAHQWTIPPQRGVWIAPGTKHRITSGTPFVLTTCYIEPELFGSQQEGIVAIDALTHALLPEVAELGSEWSAPEAKRLAAVLLDRLAALPTPDVGLPIASTGPLLRLVQTLLDNPETPEPLSILAPRAGLSERSAARQFKAEFGMSFGVWRRQLRLQTALARLGEGLSVTQTAFEVGYKDVSSFITAFRAQYGASPGQIFRDHA</sequence>
<dbReference type="EMBL" id="FNUZ01000001">
    <property type="protein sequence ID" value="SEF60563.1"/>
    <property type="molecule type" value="Genomic_DNA"/>
</dbReference>
<dbReference type="Pfam" id="PF12833">
    <property type="entry name" value="HTH_18"/>
    <property type="match status" value="1"/>
</dbReference>
<accession>A0A1H5TCS1</accession>
<keyword evidence="3" id="KW-0804">Transcription</keyword>
<dbReference type="SUPFAM" id="SSF46689">
    <property type="entry name" value="Homeodomain-like"/>
    <property type="match status" value="2"/>
</dbReference>
<evidence type="ECO:0000259" key="4">
    <source>
        <dbReference type="PROSITE" id="PS01124"/>
    </source>
</evidence>
<dbReference type="Pfam" id="PF02311">
    <property type="entry name" value="AraC_binding"/>
    <property type="match status" value="1"/>
</dbReference>
<evidence type="ECO:0000256" key="2">
    <source>
        <dbReference type="ARBA" id="ARBA00023125"/>
    </source>
</evidence>
<dbReference type="InterPro" id="IPR018060">
    <property type="entry name" value="HTH_AraC"/>
</dbReference>
<dbReference type="Proteomes" id="UP000236752">
    <property type="component" value="Unassembled WGS sequence"/>
</dbReference>
<reference evidence="5 6" key="1">
    <citation type="submission" date="2016-10" db="EMBL/GenBank/DDBJ databases">
        <authorList>
            <person name="de Groot N.N."/>
        </authorList>
    </citation>
    <scope>NUCLEOTIDE SEQUENCE [LARGE SCALE GENOMIC DNA]</scope>
    <source>
        <strain evidence="5 6">DSM 26915</strain>
    </source>
</reference>
<dbReference type="OrthoDB" id="9814125at2"/>
<evidence type="ECO:0000313" key="5">
    <source>
        <dbReference type="EMBL" id="SEF60563.1"/>
    </source>
</evidence>
<dbReference type="PROSITE" id="PS00041">
    <property type="entry name" value="HTH_ARAC_FAMILY_1"/>
    <property type="match status" value="1"/>
</dbReference>
<dbReference type="InterPro" id="IPR014710">
    <property type="entry name" value="RmlC-like_jellyroll"/>
</dbReference>
<evidence type="ECO:0000256" key="1">
    <source>
        <dbReference type="ARBA" id="ARBA00023015"/>
    </source>
</evidence>
<gene>
    <name evidence="5" type="ORF">SAMN04488045_0570</name>
</gene>
<dbReference type="RefSeq" id="WP_160006733.1">
    <property type="nucleotide sequence ID" value="NZ_FNUZ01000001.1"/>
</dbReference>
<dbReference type="PANTHER" id="PTHR11019">
    <property type="entry name" value="HTH-TYPE TRANSCRIPTIONAL REGULATOR NIMR"/>
    <property type="match status" value="1"/>
</dbReference>
<dbReference type="PANTHER" id="PTHR11019:SF199">
    <property type="entry name" value="HTH-TYPE TRANSCRIPTIONAL REGULATOR NIMR"/>
    <property type="match status" value="1"/>
</dbReference>
<dbReference type="Gene3D" id="2.60.120.10">
    <property type="entry name" value="Jelly Rolls"/>
    <property type="match status" value="1"/>
</dbReference>
<keyword evidence="1" id="KW-0805">Transcription regulation</keyword>
<dbReference type="InterPro" id="IPR018062">
    <property type="entry name" value="HTH_AraC-typ_CS"/>
</dbReference>
<name>A0A1H5TCS1_9RHOB</name>
<dbReference type="SUPFAM" id="SSF51182">
    <property type="entry name" value="RmlC-like cupins"/>
    <property type="match status" value="1"/>
</dbReference>
<evidence type="ECO:0000256" key="3">
    <source>
        <dbReference type="ARBA" id="ARBA00023163"/>
    </source>
</evidence>
<dbReference type="PROSITE" id="PS01124">
    <property type="entry name" value="HTH_ARAC_FAMILY_2"/>
    <property type="match status" value="1"/>
</dbReference>
<dbReference type="Gene3D" id="1.10.10.60">
    <property type="entry name" value="Homeodomain-like"/>
    <property type="match status" value="2"/>
</dbReference>
<dbReference type="GO" id="GO:0003700">
    <property type="term" value="F:DNA-binding transcription factor activity"/>
    <property type="evidence" value="ECO:0007669"/>
    <property type="project" value="InterPro"/>
</dbReference>
<proteinExistence type="predicted"/>
<dbReference type="InterPro" id="IPR003313">
    <property type="entry name" value="AraC-bd"/>
</dbReference>
<evidence type="ECO:0000313" key="6">
    <source>
        <dbReference type="Proteomes" id="UP000236752"/>
    </source>
</evidence>
<dbReference type="SMART" id="SM00342">
    <property type="entry name" value="HTH_ARAC"/>
    <property type="match status" value="1"/>
</dbReference>
<keyword evidence="2 5" id="KW-0238">DNA-binding</keyword>
<dbReference type="InterPro" id="IPR009057">
    <property type="entry name" value="Homeodomain-like_sf"/>
</dbReference>
<keyword evidence="6" id="KW-1185">Reference proteome</keyword>